<dbReference type="HOGENOM" id="CLU_002755_1_2_7"/>
<dbReference type="Gene3D" id="3.30.70.1440">
    <property type="entry name" value="Multidrug efflux transporter AcrB pore domain"/>
    <property type="match status" value="1"/>
</dbReference>
<evidence type="ECO:0000256" key="1">
    <source>
        <dbReference type="SAM" id="Phobius"/>
    </source>
</evidence>
<dbReference type="Gene3D" id="1.20.1640.10">
    <property type="entry name" value="Multidrug efflux transporter AcrB transmembrane domain"/>
    <property type="match status" value="1"/>
</dbReference>
<feature type="transmembrane region" description="Helical" evidence="1">
    <location>
        <begin position="491"/>
        <end position="510"/>
    </location>
</feature>
<dbReference type="SUPFAM" id="SSF82714">
    <property type="entry name" value="Multidrug efflux transporter AcrB TolC docking domain, DN and DC subdomains"/>
    <property type="match status" value="1"/>
</dbReference>
<dbReference type="SUPFAM" id="SSF82866">
    <property type="entry name" value="Multidrug efflux transporter AcrB transmembrane domain"/>
    <property type="match status" value="1"/>
</dbReference>
<feature type="transmembrane region" description="Helical" evidence="1">
    <location>
        <begin position="436"/>
        <end position="454"/>
    </location>
</feature>
<feature type="transmembrane region" description="Helical" evidence="1">
    <location>
        <begin position="516"/>
        <end position="537"/>
    </location>
</feature>
<dbReference type="GO" id="GO:0005886">
    <property type="term" value="C:plasma membrane"/>
    <property type="evidence" value="ECO:0007669"/>
    <property type="project" value="TreeGrafter"/>
</dbReference>
<dbReference type="InterPro" id="IPR027463">
    <property type="entry name" value="AcrB_DN_DC_subdom"/>
</dbReference>
<gene>
    <name evidence="2" type="ordered locus">Arnit_0808</name>
</gene>
<feature type="transmembrane region" description="Helical" evidence="1">
    <location>
        <begin position="410"/>
        <end position="430"/>
    </location>
</feature>
<sequence length="547" mass="60365" precursor="true">MNSINNLVHLCIKNKKNKTIVLLVTLFAFLFSVYLLPLEIVKAKMLPGKDSNTFTVYVDLPTGSSIYQTKKVTDGVVSVLQKEKEVLDSEVFLGTSSPLDFAGLVKMSGLKSGENFAEIVVNILKKHDREEPSFLMAQRLRIEINKVVEKINPNATIKMVEPPAGPPVLAAIVAEIYGDNYNSIEKLAKRVEKVFKKTDGLVDIDIIGDDDYEKYEYILDYEKIKRLGITVNSVTDLLETAFNGKVINTKNSSKYSTQIDLFVRTKQRDFDVENALSSLKVKSSNGNLVPLVSIVKVKKVKNEKTIYSKDLKPMLNVVAETDMVSQIYPLLDARTFIKENFGDEYEVTSANMLNLWLTDKKTGEKLKLVWDGELKVTLDTFRDLGGAFIAALVLIFLLMVVYYRNFALSGIVLLSSFLSIIGVIFGHLFVDIVTTHTFFLTATSLIGFIALIGISSRNALLLIDFTKHLVATGIEKKEAIATSASIRAKPIILTAASIILASILLANDAVFGGLGVSLIFGTVAAVIASIFVVPVLIDNIDESVLRD</sequence>
<dbReference type="OrthoDB" id="9807612at2"/>
<name>D5V2P0_ARCNC</name>
<keyword evidence="1" id="KW-0812">Transmembrane</keyword>
<dbReference type="STRING" id="572480.Arnit_0808"/>
<dbReference type="AlphaFoldDB" id="D5V2P0"/>
<evidence type="ECO:0000313" key="3">
    <source>
        <dbReference type="Proteomes" id="UP000000939"/>
    </source>
</evidence>
<keyword evidence="1" id="KW-1133">Transmembrane helix</keyword>
<dbReference type="PANTHER" id="PTHR32063">
    <property type="match status" value="1"/>
</dbReference>
<feature type="transmembrane region" description="Helical" evidence="1">
    <location>
        <begin position="20"/>
        <end position="37"/>
    </location>
</feature>
<dbReference type="RefSeq" id="WP_013134617.1">
    <property type="nucleotide sequence ID" value="NC_014166.1"/>
</dbReference>
<accession>D5V2P0</accession>
<dbReference type="GO" id="GO:0042910">
    <property type="term" value="F:xenobiotic transmembrane transporter activity"/>
    <property type="evidence" value="ECO:0007669"/>
    <property type="project" value="TreeGrafter"/>
</dbReference>
<dbReference type="PANTHER" id="PTHR32063:SF16">
    <property type="entry name" value="CATION EFFLUX SYSTEM (ACRB_ACRD_ACRF FAMILY)"/>
    <property type="match status" value="1"/>
</dbReference>
<dbReference type="SUPFAM" id="SSF82693">
    <property type="entry name" value="Multidrug efflux transporter AcrB pore domain, PN1, PN2, PC1 and PC2 subdomains"/>
    <property type="match status" value="1"/>
</dbReference>
<dbReference type="eggNOG" id="COG0841">
    <property type="taxonomic scope" value="Bacteria"/>
</dbReference>
<dbReference type="Gene3D" id="3.30.70.1430">
    <property type="entry name" value="Multidrug efflux transporter AcrB pore domain"/>
    <property type="match status" value="1"/>
</dbReference>
<organism evidence="2 3">
    <name type="scientific">Arcobacter nitrofigilis (strain ATCC 33309 / DSM 7299 / CCUG 15893 / LMG 7604 / NCTC 12251 / CI)</name>
    <name type="common">Campylobacter nitrofigilis</name>
    <dbReference type="NCBI Taxonomy" id="572480"/>
    <lineage>
        <taxon>Bacteria</taxon>
        <taxon>Pseudomonadati</taxon>
        <taxon>Campylobacterota</taxon>
        <taxon>Epsilonproteobacteria</taxon>
        <taxon>Campylobacterales</taxon>
        <taxon>Arcobacteraceae</taxon>
        <taxon>Arcobacter</taxon>
    </lineage>
</organism>
<dbReference type="InterPro" id="IPR001036">
    <property type="entry name" value="Acrflvin-R"/>
</dbReference>
<protein>
    <submittedName>
        <fullName evidence="2">Acriflavin resistance AcrB/AcrD/AcrF family protein</fullName>
    </submittedName>
</protein>
<dbReference type="Proteomes" id="UP000000939">
    <property type="component" value="Chromosome"/>
</dbReference>
<evidence type="ECO:0000313" key="2">
    <source>
        <dbReference type="EMBL" id="ADG92472.1"/>
    </source>
</evidence>
<keyword evidence="3" id="KW-1185">Reference proteome</keyword>
<proteinExistence type="predicted"/>
<dbReference type="Gene3D" id="3.30.2090.10">
    <property type="entry name" value="Multidrug efflux transporter AcrB TolC docking domain, DN and DC subdomains"/>
    <property type="match status" value="1"/>
</dbReference>
<reference evidence="2 3" key="1">
    <citation type="journal article" date="2010" name="Stand. Genomic Sci.">
        <title>Complete genome sequence of Arcobacter nitrofigilis type strain (CI).</title>
        <authorList>
            <person name="Pati A."/>
            <person name="Gronow S."/>
            <person name="Lapidus A."/>
            <person name="Copeland A."/>
            <person name="Glavina Del Rio T."/>
            <person name="Nolan M."/>
            <person name="Lucas S."/>
            <person name="Tice H."/>
            <person name="Cheng J.F."/>
            <person name="Han C."/>
            <person name="Chertkov O."/>
            <person name="Bruce D."/>
            <person name="Tapia R."/>
            <person name="Goodwin L."/>
            <person name="Pitluck S."/>
            <person name="Liolios K."/>
            <person name="Ivanova N."/>
            <person name="Mavromatis K."/>
            <person name="Chen A."/>
            <person name="Palaniappan K."/>
            <person name="Land M."/>
            <person name="Hauser L."/>
            <person name="Chang Y.J."/>
            <person name="Jeffries C.D."/>
            <person name="Detter J.C."/>
            <person name="Rohde M."/>
            <person name="Goker M."/>
            <person name="Bristow J."/>
            <person name="Eisen J.A."/>
            <person name="Markowitz V."/>
            <person name="Hugenholtz P."/>
            <person name="Klenk H.P."/>
            <person name="Kyrpides N.C."/>
        </authorList>
    </citation>
    <scope>NUCLEOTIDE SEQUENCE [LARGE SCALE GENOMIC DNA]</scope>
    <source>
        <strain evidence="3">ATCC 33309 / DSM 7299 / CCUG 15893 / LMG 7604 / NCTC 12251 / CI</strain>
    </source>
</reference>
<dbReference type="KEGG" id="ant:Arnit_0808"/>
<keyword evidence="1" id="KW-0472">Membrane</keyword>
<dbReference type="Pfam" id="PF00873">
    <property type="entry name" value="ACR_tran"/>
    <property type="match status" value="1"/>
</dbReference>
<dbReference type="EMBL" id="CP001999">
    <property type="protein sequence ID" value="ADG92472.1"/>
    <property type="molecule type" value="Genomic_DNA"/>
</dbReference>
<feature type="transmembrane region" description="Helical" evidence="1">
    <location>
        <begin position="384"/>
        <end position="403"/>
    </location>
</feature>